<sequence>MSALAREMEQSHLYDVLESETEELFGIPKDEGYTQGSGEPVVFVIAGNGVTDKLRARPKKFLELVKGAFACDDSGIVREHLSPEDEEALLRRVCEEFGIDYIPFQVSITADEERVGLAKRQESFQDVYERLHTFVVFYADTLGTEKGVSK</sequence>
<comment type="caution">
    <text evidence="1">The sequence shown here is derived from an EMBL/GenBank/DDBJ whole genome shotgun (WGS) entry which is preliminary data.</text>
</comment>
<evidence type="ECO:0000313" key="1">
    <source>
        <dbReference type="EMBL" id="RSL41237.1"/>
    </source>
</evidence>
<proteinExistence type="predicted"/>
<name>A0A428NKB3_9HYPO</name>
<gene>
    <name evidence="1" type="ORF">CEP51_016605</name>
</gene>
<reference evidence="1 2" key="1">
    <citation type="submission" date="2017-06" db="EMBL/GenBank/DDBJ databases">
        <title>Comparative genomic analysis of Ambrosia Fusariam Clade fungi.</title>
        <authorList>
            <person name="Stajich J.E."/>
            <person name="Carrillo J."/>
            <person name="Kijimoto T."/>
            <person name="Eskalen A."/>
            <person name="O'Donnell K."/>
            <person name="Kasson M."/>
        </authorList>
    </citation>
    <scope>NUCLEOTIDE SEQUENCE [LARGE SCALE GENOMIC DNA]</scope>
    <source>
        <strain evidence="1 2">NRRL62606</strain>
    </source>
</reference>
<protein>
    <submittedName>
        <fullName evidence="1">Uncharacterized protein</fullName>
    </submittedName>
</protein>
<accession>A0A428NKB3</accession>
<dbReference type="AlphaFoldDB" id="A0A428NKB3"/>
<evidence type="ECO:0000313" key="2">
    <source>
        <dbReference type="Proteomes" id="UP000287972"/>
    </source>
</evidence>
<keyword evidence="2" id="KW-1185">Reference proteome</keyword>
<organism evidence="1 2">
    <name type="scientific">Fusarium floridanum</name>
    <dbReference type="NCBI Taxonomy" id="1325733"/>
    <lineage>
        <taxon>Eukaryota</taxon>
        <taxon>Fungi</taxon>
        <taxon>Dikarya</taxon>
        <taxon>Ascomycota</taxon>
        <taxon>Pezizomycotina</taxon>
        <taxon>Sordariomycetes</taxon>
        <taxon>Hypocreomycetidae</taxon>
        <taxon>Hypocreales</taxon>
        <taxon>Nectriaceae</taxon>
        <taxon>Fusarium</taxon>
        <taxon>Fusarium solani species complex</taxon>
    </lineage>
</organism>
<dbReference type="Proteomes" id="UP000287972">
    <property type="component" value="Unassembled WGS sequence"/>
</dbReference>
<dbReference type="EMBL" id="NKCL01001259">
    <property type="protein sequence ID" value="RSL41237.1"/>
    <property type="molecule type" value="Genomic_DNA"/>
</dbReference>